<evidence type="ECO:0000313" key="3">
    <source>
        <dbReference type="EMBL" id="JAG41379.1"/>
    </source>
</evidence>
<gene>
    <name evidence="3" type="primary">Mccc2</name>
    <name evidence="3" type="ORF">CM83_4303</name>
</gene>
<accession>A0A0A9ZAB6</accession>
<evidence type="ECO:0000259" key="2">
    <source>
        <dbReference type="PROSITE" id="PS50989"/>
    </source>
</evidence>
<dbReference type="PROSITE" id="PS50989">
    <property type="entry name" value="COA_CT_CTER"/>
    <property type="match status" value="1"/>
</dbReference>
<dbReference type="InterPro" id="IPR045190">
    <property type="entry name" value="MCCB/AccD1-like"/>
</dbReference>
<dbReference type="EMBL" id="GBHO01002225">
    <property type="protein sequence ID" value="JAG41379.1"/>
    <property type="molecule type" value="Transcribed_RNA"/>
</dbReference>
<dbReference type="PANTHER" id="PTHR22855">
    <property type="entry name" value="ACETYL, PROPIONYL, PYRUVATE, AND GLUTACONYL CARBOXYLASE-RELATED"/>
    <property type="match status" value="1"/>
</dbReference>
<proteinExistence type="inferred from homology"/>
<evidence type="ECO:0000256" key="1">
    <source>
        <dbReference type="ARBA" id="ARBA00006102"/>
    </source>
</evidence>
<reference evidence="3" key="2">
    <citation type="submission" date="2014-07" db="EMBL/GenBank/DDBJ databases">
        <authorList>
            <person name="Hull J."/>
        </authorList>
    </citation>
    <scope>NUCLEOTIDE SEQUENCE</scope>
</reference>
<name>A0A0A9ZAB6_LYGHE</name>
<reference evidence="3" key="1">
    <citation type="journal article" date="2014" name="PLoS ONE">
        <title>Transcriptome-Based Identification of ABC Transporters in the Western Tarnished Plant Bug Lygus hesperus.</title>
        <authorList>
            <person name="Hull J.J."/>
            <person name="Chaney K."/>
            <person name="Geib S.M."/>
            <person name="Fabrick J.A."/>
            <person name="Brent C.S."/>
            <person name="Walsh D."/>
            <person name="Lavine L.C."/>
        </authorList>
    </citation>
    <scope>NUCLEOTIDE SEQUENCE</scope>
</reference>
<protein>
    <submittedName>
        <fullName evidence="3">Methylcrotonoyl-CoA carboxylase beta chain, mitochondrial</fullName>
    </submittedName>
</protein>
<dbReference type="SUPFAM" id="SSF52096">
    <property type="entry name" value="ClpP/crotonase"/>
    <property type="match status" value="1"/>
</dbReference>
<dbReference type="Pfam" id="PF01039">
    <property type="entry name" value="Carboxyl_trans"/>
    <property type="match status" value="1"/>
</dbReference>
<feature type="domain" description="CoA carboxyltransferase C-terminal" evidence="2">
    <location>
        <begin position="1"/>
        <end position="209"/>
    </location>
</feature>
<dbReference type="InterPro" id="IPR011763">
    <property type="entry name" value="COA_CT_C"/>
</dbReference>
<organism evidence="3">
    <name type="scientific">Lygus hesperus</name>
    <name type="common">Western plant bug</name>
    <dbReference type="NCBI Taxonomy" id="30085"/>
    <lineage>
        <taxon>Eukaryota</taxon>
        <taxon>Metazoa</taxon>
        <taxon>Ecdysozoa</taxon>
        <taxon>Arthropoda</taxon>
        <taxon>Hexapoda</taxon>
        <taxon>Insecta</taxon>
        <taxon>Pterygota</taxon>
        <taxon>Neoptera</taxon>
        <taxon>Paraneoptera</taxon>
        <taxon>Hemiptera</taxon>
        <taxon>Heteroptera</taxon>
        <taxon>Panheteroptera</taxon>
        <taxon>Cimicomorpha</taxon>
        <taxon>Miridae</taxon>
        <taxon>Mirini</taxon>
        <taxon>Lygus</taxon>
    </lineage>
</organism>
<dbReference type="FunFam" id="3.90.226.10:FF:000004">
    <property type="entry name" value="Methylcrotonoyl-CoA carboxylase beta chain"/>
    <property type="match status" value="1"/>
</dbReference>
<dbReference type="InterPro" id="IPR034733">
    <property type="entry name" value="AcCoA_carboxyl_beta"/>
</dbReference>
<dbReference type="PANTHER" id="PTHR22855:SF13">
    <property type="entry name" value="METHYLCROTONOYL-COA CARBOXYLASE BETA CHAIN, MITOCHONDRIAL"/>
    <property type="match status" value="1"/>
</dbReference>
<dbReference type="GO" id="GO:0006552">
    <property type="term" value="P:L-leucine catabolic process"/>
    <property type="evidence" value="ECO:0007669"/>
    <property type="project" value="TreeGrafter"/>
</dbReference>
<dbReference type="Gene3D" id="3.90.226.10">
    <property type="entry name" value="2-enoyl-CoA Hydratase, Chain A, domain 1"/>
    <property type="match status" value="1"/>
</dbReference>
<feature type="non-terminal residue" evidence="3">
    <location>
        <position position="1"/>
    </location>
</feature>
<sequence length="223" mass="24171">LNMRQLLHCIVDSDSFVEFKAMYGPSLLTAFCTVNGTHVGVIANNGILFSNEALKATHFIELCCQRSVPILFFQHVHGFMVGKTYENAGIAKDGAKMIRAISCADVPKITFLCGASYGAGYYAMCGRSFSPTFLFAYPNAQVAVMGGDQAASVLTSVGTALTADASHRIRSQYLQHSSAFYAASHLWCDEVIDPAHTRTLLSILLPLLPTSHQSGCDFGVIRY</sequence>
<dbReference type="GO" id="GO:0004485">
    <property type="term" value="F:methylcrotonoyl-CoA carboxylase activity"/>
    <property type="evidence" value="ECO:0007669"/>
    <property type="project" value="TreeGrafter"/>
</dbReference>
<dbReference type="InterPro" id="IPR029045">
    <property type="entry name" value="ClpP/crotonase-like_dom_sf"/>
</dbReference>
<dbReference type="GO" id="GO:1905202">
    <property type="term" value="C:methylcrotonoyl-CoA carboxylase complex"/>
    <property type="evidence" value="ECO:0007669"/>
    <property type="project" value="TreeGrafter"/>
</dbReference>
<comment type="similarity">
    <text evidence="1">Belongs to the AccD/PCCB family.</text>
</comment>
<dbReference type="AlphaFoldDB" id="A0A0A9ZAB6"/>